<proteinExistence type="predicted"/>
<comment type="caution">
    <text evidence="1">The sequence shown here is derived from an EMBL/GenBank/DDBJ whole genome shotgun (WGS) entry which is preliminary data.</text>
</comment>
<dbReference type="EMBL" id="JAWWNJ010000096">
    <property type="protein sequence ID" value="KAK6996823.1"/>
    <property type="molecule type" value="Genomic_DNA"/>
</dbReference>
<evidence type="ECO:0000313" key="2">
    <source>
        <dbReference type="Proteomes" id="UP001362999"/>
    </source>
</evidence>
<name>A0AAV9ZZX8_9AGAR</name>
<evidence type="ECO:0000313" key="1">
    <source>
        <dbReference type="EMBL" id="KAK6996823.1"/>
    </source>
</evidence>
<reference evidence="1 2" key="1">
    <citation type="journal article" date="2024" name="J Genomics">
        <title>Draft genome sequencing and assembly of Favolaschia claudopus CIRM-BRFM 2984 isolated from oak limbs.</title>
        <authorList>
            <person name="Navarro D."/>
            <person name="Drula E."/>
            <person name="Chaduli D."/>
            <person name="Cazenave R."/>
            <person name="Ahrendt S."/>
            <person name="Wang J."/>
            <person name="Lipzen A."/>
            <person name="Daum C."/>
            <person name="Barry K."/>
            <person name="Grigoriev I.V."/>
            <person name="Favel A."/>
            <person name="Rosso M.N."/>
            <person name="Martin F."/>
        </authorList>
    </citation>
    <scope>NUCLEOTIDE SEQUENCE [LARGE SCALE GENOMIC DNA]</scope>
    <source>
        <strain evidence="1 2">CIRM-BRFM 2984</strain>
    </source>
</reference>
<accession>A0AAV9ZZX8</accession>
<gene>
    <name evidence="1" type="ORF">R3P38DRAFT_1960906</name>
</gene>
<dbReference type="Proteomes" id="UP001362999">
    <property type="component" value="Unassembled WGS sequence"/>
</dbReference>
<dbReference type="AlphaFoldDB" id="A0AAV9ZZX8"/>
<protein>
    <submittedName>
        <fullName evidence="1">Uncharacterized protein</fullName>
    </submittedName>
</protein>
<sequence length="73" mass="8410">MQFETGSSSKLIIQDGDRRIFEYGKPLSTYLIQVSRIDFDSGKPNSFEYRPPAKCGIQVRRLPYKNASSYDDQ</sequence>
<organism evidence="1 2">
    <name type="scientific">Favolaschia claudopus</name>
    <dbReference type="NCBI Taxonomy" id="2862362"/>
    <lineage>
        <taxon>Eukaryota</taxon>
        <taxon>Fungi</taxon>
        <taxon>Dikarya</taxon>
        <taxon>Basidiomycota</taxon>
        <taxon>Agaricomycotina</taxon>
        <taxon>Agaricomycetes</taxon>
        <taxon>Agaricomycetidae</taxon>
        <taxon>Agaricales</taxon>
        <taxon>Marasmiineae</taxon>
        <taxon>Mycenaceae</taxon>
        <taxon>Favolaschia</taxon>
    </lineage>
</organism>
<keyword evidence="2" id="KW-1185">Reference proteome</keyword>